<dbReference type="GO" id="GO:0003676">
    <property type="term" value="F:nucleic acid binding"/>
    <property type="evidence" value="ECO:0007669"/>
    <property type="project" value="InterPro"/>
</dbReference>
<organism evidence="3 4">
    <name type="scientific">Dipteronia dyeriana</name>
    <dbReference type="NCBI Taxonomy" id="168575"/>
    <lineage>
        <taxon>Eukaryota</taxon>
        <taxon>Viridiplantae</taxon>
        <taxon>Streptophyta</taxon>
        <taxon>Embryophyta</taxon>
        <taxon>Tracheophyta</taxon>
        <taxon>Spermatophyta</taxon>
        <taxon>Magnoliopsida</taxon>
        <taxon>eudicotyledons</taxon>
        <taxon>Gunneridae</taxon>
        <taxon>Pentapetalae</taxon>
        <taxon>rosids</taxon>
        <taxon>malvids</taxon>
        <taxon>Sapindales</taxon>
        <taxon>Sapindaceae</taxon>
        <taxon>Hippocastanoideae</taxon>
        <taxon>Acereae</taxon>
        <taxon>Dipteronia</taxon>
    </lineage>
</organism>
<accession>A0AAD9WZT6</accession>
<keyword evidence="4" id="KW-1185">Reference proteome</keyword>
<sequence length="119" mass="13006">MMLLLMSIGIELVLVLSFVIQGSSYGFMCSGFFGEFFSSCVGSISYPAWPCVVESDSQTAVSMINSGNAPLSDTWLIIEDILDILKGHLKCTVNFVSRKANMAVHCLAKLGFMSDCDRF</sequence>
<evidence type="ECO:0000256" key="1">
    <source>
        <dbReference type="SAM" id="SignalP"/>
    </source>
</evidence>
<feature type="domain" description="RNase H type-1" evidence="2">
    <location>
        <begin position="50"/>
        <end position="110"/>
    </location>
</feature>
<evidence type="ECO:0000313" key="4">
    <source>
        <dbReference type="Proteomes" id="UP001280121"/>
    </source>
</evidence>
<feature type="signal peptide" evidence="1">
    <location>
        <begin position="1"/>
        <end position="17"/>
    </location>
</feature>
<protein>
    <recommendedName>
        <fullName evidence="2">RNase H type-1 domain-containing protein</fullName>
    </recommendedName>
</protein>
<gene>
    <name evidence="3" type="ORF">Ddye_016675</name>
</gene>
<dbReference type="EMBL" id="JANJYI010000005">
    <property type="protein sequence ID" value="KAK2649186.1"/>
    <property type="molecule type" value="Genomic_DNA"/>
</dbReference>
<feature type="chain" id="PRO_5042178330" description="RNase H type-1 domain-containing protein" evidence="1">
    <location>
        <begin position="18"/>
        <end position="119"/>
    </location>
</feature>
<keyword evidence="1" id="KW-0732">Signal</keyword>
<dbReference type="CDD" id="cd06222">
    <property type="entry name" value="RNase_H_like"/>
    <property type="match status" value="1"/>
</dbReference>
<dbReference type="Proteomes" id="UP001280121">
    <property type="component" value="Unassembled WGS sequence"/>
</dbReference>
<dbReference type="AlphaFoldDB" id="A0AAD9WZT6"/>
<name>A0AAD9WZT6_9ROSI</name>
<evidence type="ECO:0000259" key="2">
    <source>
        <dbReference type="Pfam" id="PF13456"/>
    </source>
</evidence>
<reference evidence="3" key="1">
    <citation type="journal article" date="2023" name="Plant J.">
        <title>Genome sequences and population genomics provide insights into the demographic history, inbreeding, and mutation load of two 'living fossil' tree species of Dipteronia.</title>
        <authorList>
            <person name="Feng Y."/>
            <person name="Comes H.P."/>
            <person name="Chen J."/>
            <person name="Zhu S."/>
            <person name="Lu R."/>
            <person name="Zhang X."/>
            <person name="Li P."/>
            <person name="Qiu J."/>
            <person name="Olsen K.M."/>
            <person name="Qiu Y."/>
        </authorList>
    </citation>
    <scope>NUCLEOTIDE SEQUENCE</scope>
    <source>
        <strain evidence="3">KIB01</strain>
    </source>
</reference>
<comment type="caution">
    <text evidence="3">The sequence shown here is derived from an EMBL/GenBank/DDBJ whole genome shotgun (WGS) entry which is preliminary data.</text>
</comment>
<dbReference type="InterPro" id="IPR002156">
    <property type="entry name" value="RNaseH_domain"/>
</dbReference>
<proteinExistence type="predicted"/>
<dbReference type="Pfam" id="PF13456">
    <property type="entry name" value="RVT_3"/>
    <property type="match status" value="1"/>
</dbReference>
<evidence type="ECO:0000313" key="3">
    <source>
        <dbReference type="EMBL" id="KAK2649186.1"/>
    </source>
</evidence>
<dbReference type="InterPro" id="IPR044730">
    <property type="entry name" value="RNase_H-like_dom_plant"/>
</dbReference>
<dbReference type="GO" id="GO:0004523">
    <property type="term" value="F:RNA-DNA hybrid ribonuclease activity"/>
    <property type="evidence" value="ECO:0007669"/>
    <property type="project" value="InterPro"/>
</dbReference>